<name>A0A0Q9Z069_9GAMM</name>
<dbReference type="STRING" id="295108.HT99x_00845"/>
<dbReference type="Gene3D" id="3.30.2310.40">
    <property type="match status" value="1"/>
</dbReference>
<accession>A0A0Q9Z069</accession>
<dbReference type="EMBL" id="LKAJ01000002">
    <property type="protein sequence ID" value="KRG22423.1"/>
    <property type="molecule type" value="Genomic_DNA"/>
</dbReference>
<sequence length="125" mass="14442">MVSRYTLEGIIGLAQDVKIKDHRFGQKRAIEVVIRIFKLTANQARNFIIREVSKLEHHNFARSTHYGGMTFDIYGKRINNIPFYIKFSIIDDSIGQFIYVISFHPTEDVLTTQSETLEAYKGEGL</sequence>
<dbReference type="InterPro" id="IPR038493">
    <property type="entry name" value="MqsR_sf"/>
</dbReference>
<reference evidence="2" key="3">
    <citation type="submission" date="2021-06" db="EMBL/GenBank/DDBJ databases">
        <title>Genomic Description and Analysis of Intracellular Bacteria, Candidatus Berkiella cookevillensis and Candidatus Berkiella aquae.</title>
        <authorList>
            <person name="Kidane D.T."/>
            <person name="Mehari Y.T."/>
            <person name="Rice F.C."/>
            <person name="Arivett B.A."/>
            <person name="Farone A.L."/>
            <person name="Berk S.G."/>
            <person name="Farone M.B."/>
        </authorList>
    </citation>
    <scope>NUCLEOTIDE SEQUENCE</scope>
    <source>
        <strain evidence="2">HT99</strain>
    </source>
</reference>
<proteinExistence type="predicted"/>
<evidence type="ECO:0000313" key="1">
    <source>
        <dbReference type="EMBL" id="KRG22423.1"/>
    </source>
</evidence>
<dbReference type="Proteomes" id="UP000051497">
    <property type="component" value="Unassembled WGS sequence"/>
</dbReference>
<evidence type="ECO:0000313" key="2">
    <source>
        <dbReference type="EMBL" id="MCS5712376.1"/>
    </source>
</evidence>
<reference evidence="2" key="2">
    <citation type="journal article" date="2016" name="Genome Announc.">
        <title>Draft Genome Sequences of Two Novel Amoeba-Resistant Intranuclear Bacteria, 'Candidatus Berkiella cookevillensis' and 'Candidatus Berkiella aquae'.</title>
        <authorList>
            <person name="Mehari Y.T."/>
            <person name="Arivett B.A."/>
            <person name="Farone A.L."/>
            <person name="Gunderson J.H."/>
            <person name="Farone M.B."/>
        </authorList>
    </citation>
    <scope>NUCLEOTIDE SEQUENCE</scope>
    <source>
        <strain evidence="2">HT99</strain>
    </source>
</reference>
<evidence type="ECO:0000313" key="3">
    <source>
        <dbReference type="Proteomes" id="UP000051497"/>
    </source>
</evidence>
<organism evidence="1">
    <name type="scientific">Candidatus Berkiella aquae</name>
    <dbReference type="NCBI Taxonomy" id="295108"/>
    <lineage>
        <taxon>Bacteria</taxon>
        <taxon>Pseudomonadati</taxon>
        <taxon>Pseudomonadota</taxon>
        <taxon>Gammaproteobacteria</taxon>
        <taxon>Candidatus Berkiellales</taxon>
        <taxon>Candidatus Berkiellaceae</taxon>
        <taxon>Candidatus Berkiella</taxon>
    </lineage>
</organism>
<comment type="caution">
    <text evidence="1">The sequence shown here is derived from an EMBL/GenBank/DDBJ whole genome shotgun (WGS) entry which is preliminary data.</text>
</comment>
<gene>
    <name evidence="1" type="ORF">HT99x_00845</name>
    <name evidence="2" type="ORF">HT99x_013120</name>
</gene>
<keyword evidence="3" id="KW-1185">Reference proteome</keyword>
<dbReference type="AlphaFoldDB" id="A0A0Q9Z069"/>
<dbReference type="RefSeq" id="WP_075065473.1">
    <property type="nucleotide sequence ID" value="NZ_LKAJ02000001.1"/>
</dbReference>
<reference evidence="1" key="1">
    <citation type="submission" date="2015-09" db="EMBL/GenBank/DDBJ databases">
        <title>Draft Genome Sequences of Two Novel Amoeba-resistant Intranuclear Bacteria, Candidatus Berkiella cookevillensis and Candidatus Berkiella aquae.</title>
        <authorList>
            <person name="Mehari Y.T."/>
            <person name="Arivett B.A."/>
            <person name="Farone A.L."/>
            <person name="Gunderson J.H."/>
            <person name="Farone M.B."/>
        </authorList>
    </citation>
    <scope>NUCLEOTIDE SEQUENCE [LARGE SCALE GENOMIC DNA]</scope>
    <source>
        <strain evidence="1">HT99</strain>
    </source>
</reference>
<protein>
    <submittedName>
        <fullName evidence="1">Uncharacterized protein</fullName>
    </submittedName>
</protein>
<dbReference type="EMBL" id="LKAJ02000001">
    <property type="protein sequence ID" value="MCS5712376.1"/>
    <property type="molecule type" value="Genomic_DNA"/>
</dbReference>